<feature type="compositionally biased region" description="Polar residues" evidence="6">
    <location>
        <begin position="360"/>
        <end position="370"/>
    </location>
</feature>
<feature type="region of interest" description="Disordered" evidence="6">
    <location>
        <begin position="308"/>
        <end position="328"/>
    </location>
</feature>
<keyword evidence="9" id="KW-1185">Reference proteome</keyword>
<dbReference type="Proteomes" id="UP001165120">
    <property type="component" value="Unassembled WGS sequence"/>
</dbReference>
<evidence type="ECO:0000256" key="4">
    <source>
        <dbReference type="ARBA" id="ARBA00022989"/>
    </source>
</evidence>
<dbReference type="GO" id="GO:0022857">
    <property type="term" value="F:transmembrane transporter activity"/>
    <property type="evidence" value="ECO:0007669"/>
    <property type="project" value="InterPro"/>
</dbReference>
<feature type="transmembrane region" description="Helical" evidence="7">
    <location>
        <begin position="149"/>
        <end position="168"/>
    </location>
</feature>
<feature type="compositionally biased region" description="Basic residues" evidence="6">
    <location>
        <begin position="390"/>
        <end position="403"/>
    </location>
</feature>
<dbReference type="GO" id="GO:0016020">
    <property type="term" value="C:membrane"/>
    <property type="evidence" value="ECO:0007669"/>
    <property type="project" value="UniProtKB-SubCell"/>
</dbReference>
<comment type="caution">
    <text evidence="8">The sequence shown here is derived from an EMBL/GenBank/DDBJ whole genome shotgun (WGS) entry which is preliminary data.</text>
</comment>
<feature type="transmembrane region" description="Helical" evidence="7">
    <location>
        <begin position="65"/>
        <end position="87"/>
    </location>
</feature>
<keyword evidence="4 7" id="KW-1133">Transmembrane helix</keyword>
<proteinExistence type="predicted"/>
<feature type="transmembrane region" description="Helical" evidence="7">
    <location>
        <begin position="125"/>
        <end position="143"/>
    </location>
</feature>
<comment type="subcellular location">
    <subcellularLocation>
        <location evidence="1">Membrane</location>
        <topology evidence="1">Multi-pass membrane protein</topology>
    </subcellularLocation>
</comment>
<evidence type="ECO:0000256" key="2">
    <source>
        <dbReference type="ARBA" id="ARBA00022448"/>
    </source>
</evidence>
<dbReference type="Pfam" id="PF13520">
    <property type="entry name" value="AA_permease_2"/>
    <property type="match status" value="1"/>
</dbReference>
<evidence type="ECO:0000256" key="1">
    <source>
        <dbReference type="ARBA" id="ARBA00004141"/>
    </source>
</evidence>
<keyword evidence="2" id="KW-0813">Transport</keyword>
<dbReference type="PANTHER" id="PTHR45649:SF3">
    <property type="entry name" value="POLYAMINE TRANSPORTER TPO5"/>
    <property type="match status" value="1"/>
</dbReference>
<dbReference type="Gene3D" id="1.20.1740.10">
    <property type="entry name" value="Amino acid/polyamine transporter I"/>
    <property type="match status" value="1"/>
</dbReference>
<dbReference type="EMBL" id="BSXN01001335">
    <property type="protein sequence ID" value="GME72668.1"/>
    <property type="molecule type" value="Genomic_DNA"/>
</dbReference>
<dbReference type="PANTHER" id="PTHR45649">
    <property type="entry name" value="AMINO-ACID PERMEASE BAT1"/>
    <property type="match status" value="1"/>
</dbReference>
<evidence type="ECO:0000256" key="7">
    <source>
        <dbReference type="SAM" id="Phobius"/>
    </source>
</evidence>
<sequence length="423" mass="46278">MCDEVKTPEKTVPKGMVYSVLVTSFTGIIFIIPVLSILPELSRLLDDNPEIFPIDIVFKLSTKSMVVSFLLVIMLCGTLFFAGVSTLTTASRCFYSFARDNGLPFSHFFAHVDETESNEVVPKNTVILSCIISMILALLSLIASSAFNAFMGCAVISLAMANGIPIFFSLLGKRKKVKGSGFKLHKLGYFLNGVSVIWVFITVVVLCMPPSRFISVSTMNYAVVVFVTFSVITTITYFTWGKSHFQGPQLESRDLTNNIRFRANSNGATVVNNIKANNSTLTNSEELGMSSSQASTFQIDDPFADEEEDPYYNGDFGQSPQANTKTSKKYTKLNTTESVDNDSFVFDDDITYIDHGADADTSQLPSNINGGSDDHLDLSSQSGKNGKTGKTGKRVSSKVKVRKSSNTQSANQAGETIFERDTL</sequence>
<gene>
    <name evidence="8" type="ORF">Cboi02_000371600</name>
</gene>
<evidence type="ECO:0000313" key="8">
    <source>
        <dbReference type="EMBL" id="GME72668.1"/>
    </source>
</evidence>
<evidence type="ECO:0000256" key="3">
    <source>
        <dbReference type="ARBA" id="ARBA00022692"/>
    </source>
</evidence>
<feature type="transmembrane region" description="Helical" evidence="7">
    <location>
        <begin position="221"/>
        <end position="240"/>
    </location>
</feature>
<reference evidence="8" key="1">
    <citation type="submission" date="2023-04" db="EMBL/GenBank/DDBJ databases">
        <title>Candida boidinii NBRC 10035.</title>
        <authorList>
            <person name="Ichikawa N."/>
            <person name="Sato H."/>
            <person name="Tonouchi N."/>
        </authorList>
    </citation>
    <scope>NUCLEOTIDE SEQUENCE</scope>
    <source>
        <strain evidence="8">NBRC 10035</strain>
    </source>
</reference>
<name>A0A9W6T162_CANBO</name>
<evidence type="ECO:0000313" key="9">
    <source>
        <dbReference type="Proteomes" id="UP001165120"/>
    </source>
</evidence>
<feature type="transmembrane region" description="Helical" evidence="7">
    <location>
        <begin position="16"/>
        <end position="38"/>
    </location>
</feature>
<organism evidence="8 9">
    <name type="scientific">Candida boidinii</name>
    <name type="common">Yeast</name>
    <dbReference type="NCBI Taxonomy" id="5477"/>
    <lineage>
        <taxon>Eukaryota</taxon>
        <taxon>Fungi</taxon>
        <taxon>Dikarya</taxon>
        <taxon>Ascomycota</taxon>
        <taxon>Saccharomycotina</taxon>
        <taxon>Pichiomycetes</taxon>
        <taxon>Pichiales</taxon>
        <taxon>Pichiaceae</taxon>
        <taxon>Ogataea</taxon>
        <taxon>Ogataea/Candida clade</taxon>
    </lineage>
</organism>
<dbReference type="InterPro" id="IPR002293">
    <property type="entry name" value="AA/rel_permease1"/>
</dbReference>
<keyword evidence="3 7" id="KW-0812">Transmembrane</keyword>
<evidence type="ECO:0000256" key="6">
    <source>
        <dbReference type="SAM" id="MobiDB-lite"/>
    </source>
</evidence>
<accession>A0A9W6T162</accession>
<evidence type="ECO:0000256" key="5">
    <source>
        <dbReference type="ARBA" id="ARBA00023136"/>
    </source>
</evidence>
<feature type="region of interest" description="Disordered" evidence="6">
    <location>
        <begin position="357"/>
        <end position="423"/>
    </location>
</feature>
<keyword evidence="5 7" id="KW-0472">Membrane</keyword>
<feature type="compositionally biased region" description="Polar residues" evidence="6">
    <location>
        <begin position="316"/>
        <end position="325"/>
    </location>
</feature>
<protein>
    <submittedName>
        <fullName evidence="8">Unnamed protein product</fullName>
    </submittedName>
</protein>
<feature type="transmembrane region" description="Helical" evidence="7">
    <location>
        <begin position="189"/>
        <end position="209"/>
    </location>
</feature>
<dbReference type="AlphaFoldDB" id="A0A9W6T162"/>